<dbReference type="InterPro" id="IPR008480">
    <property type="entry name" value="DUF761_pln"/>
</dbReference>
<dbReference type="EMBL" id="JBJUIK010000007">
    <property type="protein sequence ID" value="KAL3522191.1"/>
    <property type="molecule type" value="Genomic_DNA"/>
</dbReference>
<evidence type="ECO:0000256" key="1">
    <source>
        <dbReference type="SAM" id="MobiDB-lite"/>
    </source>
</evidence>
<accession>A0ABD2ZTN8</accession>
<feature type="region of interest" description="Disordered" evidence="1">
    <location>
        <begin position="236"/>
        <end position="260"/>
    </location>
</feature>
<feature type="transmembrane region" description="Helical" evidence="2">
    <location>
        <begin position="7"/>
        <end position="29"/>
    </location>
</feature>
<dbReference type="Pfam" id="PF05553">
    <property type="entry name" value="DUF761"/>
    <property type="match status" value="1"/>
</dbReference>
<evidence type="ECO:0000313" key="5">
    <source>
        <dbReference type="Proteomes" id="UP001630127"/>
    </source>
</evidence>
<dbReference type="Pfam" id="PF14364">
    <property type="entry name" value="DUF4408"/>
    <property type="match status" value="1"/>
</dbReference>
<reference evidence="4 5" key="1">
    <citation type="submission" date="2024-11" db="EMBL/GenBank/DDBJ databases">
        <title>A near-complete genome assembly of Cinchona calisaya.</title>
        <authorList>
            <person name="Lian D.C."/>
            <person name="Zhao X.W."/>
            <person name="Wei L."/>
        </authorList>
    </citation>
    <scope>NUCLEOTIDE SEQUENCE [LARGE SCALE GENOMIC DNA]</scope>
    <source>
        <tissue evidence="4">Nenye</tissue>
    </source>
</reference>
<comment type="caution">
    <text evidence="4">The sequence shown here is derived from an EMBL/GenBank/DDBJ whole genome shotgun (WGS) entry which is preliminary data.</text>
</comment>
<keyword evidence="2" id="KW-1133">Transmembrane helix</keyword>
<proteinExistence type="predicted"/>
<gene>
    <name evidence="4" type="ORF">ACH5RR_015025</name>
</gene>
<dbReference type="Proteomes" id="UP001630127">
    <property type="component" value="Unassembled WGS sequence"/>
</dbReference>
<keyword evidence="2" id="KW-0812">Transmembrane</keyword>
<organism evidence="4 5">
    <name type="scientific">Cinchona calisaya</name>
    <dbReference type="NCBI Taxonomy" id="153742"/>
    <lineage>
        <taxon>Eukaryota</taxon>
        <taxon>Viridiplantae</taxon>
        <taxon>Streptophyta</taxon>
        <taxon>Embryophyta</taxon>
        <taxon>Tracheophyta</taxon>
        <taxon>Spermatophyta</taxon>
        <taxon>Magnoliopsida</taxon>
        <taxon>eudicotyledons</taxon>
        <taxon>Gunneridae</taxon>
        <taxon>Pentapetalae</taxon>
        <taxon>asterids</taxon>
        <taxon>lamiids</taxon>
        <taxon>Gentianales</taxon>
        <taxon>Rubiaceae</taxon>
        <taxon>Cinchonoideae</taxon>
        <taxon>Cinchoneae</taxon>
        <taxon>Cinchona</taxon>
    </lineage>
</organism>
<evidence type="ECO:0000256" key="2">
    <source>
        <dbReference type="SAM" id="Phobius"/>
    </source>
</evidence>
<sequence>MSLLLSIMKIILILIGAISIIFTAIKFSAPSFVALHRWLKPPYLYFILNGIIITIAASSRFNHRQGSKTAAYRSHEENRLISARTTPPLEVVPAVVLVADQRQPAELYMNAVDAPPAVVEVYGAEADNVVELKPVVVNGVQQFDEGDDDDDVTGGDWMISECNYSPPAQRIIASPEILQPATNFEEAADDDVAGKYWMISESNYNPQSQTIGPPETLQLDFHLPPKEKPLLSFGFDHQKPIKTTPEDERGAKVARPKTETHETFESTWKMITEGRHVPHTQFKRSDTWKNHGREVVVNSLDHQLARQPALKSETFKDRTNYHELSPIQSKIKKEPSLSQDELNRRVEDFINKVNEDMRLQRQESMKKYLEMINRGAY</sequence>
<evidence type="ECO:0000259" key="3">
    <source>
        <dbReference type="Pfam" id="PF14364"/>
    </source>
</evidence>
<keyword evidence="2" id="KW-0472">Membrane</keyword>
<feature type="transmembrane region" description="Helical" evidence="2">
    <location>
        <begin position="41"/>
        <end position="58"/>
    </location>
</feature>
<evidence type="ECO:0000313" key="4">
    <source>
        <dbReference type="EMBL" id="KAL3522191.1"/>
    </source>
</evidence>
<dbReference type="InterPro" id="IPR025520">
    <property type="entry name" value="DUF4408"/>
</dbReference>
<dbReference type="PANTHER" id="PTHR33098">
    <property type="entry name" value="COTTON FIBER (DUF761)"/>
    <property type="match status" value="1"/>
</dbReference>
<protein>
    <recommendedName>
        <fullName evidence="3">DUF4408 domain-containing protein</fullName>
    </recommendedName>
</protein>
<feature type="domain" description="DUF4408" evidence="3">
    <location>
        <begin position="35"/>
        <end position="61"/>
    </location>
</feature>
<name>A0ABD2ZTN8_9GENT</name>
<keyword evidence="5" id="KW-1185">Reference proteome</keyword>
<dbReference type="PANTHER" id="PTHR33098:SF53">
    <property type="entry name" value="OS05G0540900 PROTEIN"/>
    <property type="match status" value="1"/>
</dbReference>
<dbReference type="AlphaFoldDB" id="A0ABD2ZTN8"/>